<proteinExistence type="predicted"/>
<organism evidence="2 3">
    <name type="scientific">Protopolystoma xenopodis</name>
    <dbReference type="NCBI Taxonomy" id="117903"/>
    <lineage>
        <taxon>Eukaryota</taxon>
        <taxon>Metazoa</taxon>
        <taxon>Spiralia</taxon>
        <taxon>Lophotrochozoa</taxon>
        <taxon>Platyhelminthes</taxon>
        <taxon>Monogenea</taxon>
        <taxon>Polyopisthocotylea</taxon>
        <taxon>Polystomatidea</taxon>
        <taxon>Polystomatidae</taxon>
        <taxon>Protopolystoma</taxon>
    </lineage>
</organism>
<evidence type="ECO:0000313" key="3">
    <source>
        <dbReference type="Proteomes" id="UP000784294"/>
    </source>
</evidence>
<feature type="region of interest" description="Disordered" evidence="1">
    <location>
        <begin position="44"/>
        <end position="102"/>
    </location>
</feature>
<evidence type="ECO:0000313" key="2">
    <source>
        <dbReference type="EMBL" id="VEL16868.1"/>
    </source>
</evidence>
<accession>A0A3S5CKX1</accession>
<evidence type="ECO:0000256" key="1">
    <source>
        <dbReference type="SAM" id="MobiDB-lite"/>
    </source>
</evidence>
<sequence length="146" mass="15888">MSVCPPPPPPLTEADIIADCGEVLAFAERELALQQRDLFRSTARLRSQHQRGQQVSGSSWPSDADDEPGENINTSGSIPGAWTPGSKNAMPSEAPTGSIGEEVRSHVNGFQEQVNACRNKILDLDQQIQNPRIFFLPEVNDKGKHG</sequence>
<protein>
    <submittedName>
        <fullName evidence="2">Uncharacterized protein</fullName>
    </submittedName>
</protein>
<keyword evidence="3" id="KW-1185">Reference proteome</keyword>
<reference evidence="2" key="1">
    <citation type="submission" date="2018-11" db="EMBL/GenBank/DDBJ databases">
        <authorList>
            <consortium name="Pathogen Informatics"/>
        </authorList>
    </citation>
    <scope>NUCLEOTIDE SEQUENCE</scope>
</reference>
<comment type="caution">
    <text evidence="2">The sequence shown here is derived from an EMBL/GenBank/DDBJ whole genome shotgun (WGS) entry which is preliminary data.</text>
</comment>
<gene>
    <name evidence="2" type="ORF">PXEA_LOCUS10308</name>
</gene>
<dbReference type="AlphaFoldDB" id="A0A3S5CKX1"/>
<name>A0A3S5CKX1_9PLAT</name>
<dbReference type="Proteomes" id="UP000784294">
    <property type="component" value="Unassembled WGS sequence"/>
</dbReference>
<feature type="compositionally biased region" description="Polar residues" evidence="1">
    <location>
        <begin position="50"/>
        <end position="61"/>
    </location>
</feature>
<dbReference type="EMBL" id="CAAALY010030171">
    <property type="protein sequence ID" value="VEL16868.1"/>
    <property type="molecule type" value="Genomic_DNA"/>
</dbReference>